<proteinExistence type="predicted"/>
<reference evidence="2 3" key="1">
    <citation type="submission" date="2021-06" db="EMBL/GenBank/DDBJ databases">
        <authorList>
            <person name="Palmer J.M."/>
        </authorList>
    </citation>
    <scope>NUCLEOTIDE SEQUENCE [LARGE SCALE GENOMIC DNA]</scope>
    <source>
        <strain evidence="2 3">XC_2019</strain>
        <tissue evidence="2">Muscle</tissue>
    </source>
</reference>
<feature type="region of interest" description="Disordered" evidence="1">
    <location>
        <begin position="17"/>
        <end position="38"/>
    </location>
</feature>
<sequence length="101" mass="11234">MQITCLLHLLYQTDRTVISRRSPPSQNPRAHKSKPERRDLRAAAAVLDGTPSSIMSSFPHGRATQQPQRFPPATSFLSSSLSSFFFYGDRLDVSCTHGRGT</sequence>
<accession>A0ABV0SC78</accession>
<protein>
    <submittedName>
        <fullName evidence="2">Uncharacterized protein</fullName>
    </submittedName>
</protein>
<gene>
    <name evidence="2" type="ORF">XENOCAPTIV_030010</name>
</gene>
<keyword evidence="3" id="KW-1185">Reference proteome</keyword>
<evidence type="ECO:0000313" key="3">
    <source>
        <dbReference type="Proteomes" id="UP001434883"/>
    </source>
</evidence>
<dbReference type="EMBL" id="JAHRIN010076521">
    <property type="protein sequence ID" value="MEQ2218139.1"/>
    <property type="molecule type" value="Genomic_DNA"/>
</dbReference>
<name>A0ABV0SC78_9TELE</name>
<feature type="region of interest" description="Disordered" evidence="1">
    <location>
        <begin position="51"/>
        <end position="71"/>
    </location>
</feature>
<evidence type="ECO:0000256" key="1">
    <source>
        <dbReference type="SAM" id="MobiDB-lite"/>
    </source>
</evidence>
<comment type="caution">
    <text evidence="2">The sequence shown here is derived from an EMBL/GenBank/DDBJ whole genome shotgun (WGS) entry which is preliminary data.</text>
</comment>
<organism evidence="2 3">
    <name type="scientific">Xenoophorus captivus</name>
    <dbReference type="NCBI Taxonomy" id="1517983"/>
    <lineage>
        <taxon>Eukaryota</taxon>
        <taxon>Metazoa</taxon>
        <taxon>Chordata</taxon>
        <taxon>Craniata</taxon>
        <taxon>Vertebrata</taxon>
        <taxon>Euteleostomi</taxon>
        <taxon>Actinopterygii</taxon>
        <taxon>Neopterygii</taxon>
        <taxon>Teleostei</taxon>
        <taxon>Neoteleostei</taxon>
        <taxon>Acanthomorphata</taxon>
        <taxon>Ovalentaria</taxon>
        <taxon>Atherinomorphae</taxon>
        <taxon>Cyprinodontiformes</taxon>
        <taxon>Goodeidae</taxon>
        <taxon>Xenoophorus</taxon>
    </lineage>
</organism>
<evidence type="ECO:0000313" key="2">
    <source>
        <dbReference type="EMBL" id="MEQ2218139.1"/>
    </source>
</evidence>
<dbReference type="Proteomes" id="UP001434883">
    <property type="component" value="Unassembled WGS sequence"/>
</dbReference>